<reference evidence="1 2" key="1">
    <citation type="submission" date="2016-11" db="EMBL/GenBank/DDBJ databases">
        <authorList>
            <person name="Jaros S."/>
            <person name="Januszkiewicz K."/>
            <person name="Wedrychowicz H."/>
        </authorList>
    </citation>
    <scope>NUCLEOTIDE SEQUENCE [LARGE SCALE GENOMIC DNA]</scope>
    <source>
        <strain evidence="1 2">ACAM 239</strain>
    </source>
</reference>
<dbReference type="GeneID" id="97278067"/>
<sequence length="102" mass="11581">MTPDGFIANPRQSQPGCLIKPRRLVEMAEEGSGSGCGLHYELYHFEVVTQLRCWHDMLGDPADRDALMAAAERRGYPFDDADLQAARKERETLLAELREEME</sequence>
<dbReference type="RefSeq" id="WP_074211774.1">
    <property type="nucleotide sequence ID" value="NZ_BJOI01000069.1"/>
</dbReference>
<name>A0A1N6ENA8_9GAMM</name>
<dbReference type="AlphaFoldDB" id="A0A1N6ENA8"/>
<organism evidence="1 2">
    <name type="scientific">Vreelandella aquamarina</name>
    <dbReference type="NCBI Taxonomy" id="77097"/>
    <lineage>
        <taxon>Bacteria</taxon>
        <taxon>Pseudomonadati</taxon>
        <taxon>Pseudomonadota</taxon>
        <taxon>Gammaproteobacteria</taxon>
        <taxon>Oceanospirillales</taxon>
        <taxon>Halomonadaceae</taxon>
        <taxon>Vreelandella</taxon>
    </lineage>
</organism>
<evidence type="ECO:0000313" key="1">
    <source>
        <dbReference type="EMBL" id="SIN88055.1"/>
    </source>
</evidence>
<gene>
    <name evidence="1" type="ORF">SAMN05878438_3791</name>
</gene>
<evidence type="ECO:0000313" key="2">
    <source>
        <dbReference type="Proteomes" id="UP000185024"/>
    </source>
</evidence>
<proteinExistence type="predicted"/>
<protein>
    <submittedName>
        <fullName evidence="1">Uncharacterized protein</fullName>
    </submittedName>
</protein>
<dbReference type="Proteomes" id="UP000185024">
    <property type="component" value="Unassembled WGS sequence"/>
</dbReference>
<dbReference type="EMBL" id="FSQX01000002">
    <property type="protein sequence ID" value="SIN88055.1"/>
    <property type="molecule type" value="Genomic_DNA"/>
</dbReference>
<accession>A0A1N6ENA8</accession>